<evidence type="ECO:0000256" key="5">
    <source>
        <dbReference type="SAM" id="MobiDB-lite"/>
    </source>
</evidence>
<feature type="transmembrane region" description="Helical" evidence="6">
    <location>
        <begin position="49"/>
        <end position="79"/>
    </location>
</feature>
<feature type="compositionally biased region" description="Polar residues" evidence="5">
    <location>
        <begin position="20"/>
        <end position="37"/>
    </location>
</feature>
<comment type="subcellular location">
    <subcellularLocation>
        <location evidence="1">Membrane</location>
        <topology evidence="1">Single-pass membrane protein</topology>
    </subcellularLocation>
</comment>
<dbReference type="InterPro" id="IPR044839">
    <property type="entry name" value="NDR1-like"/>
</dbReference>
<evidence type="ECO:0000313" key="9">
    <source>
        <dbReference type="Proteomes" id="UP001177140"/>
    </source>
</evidence>
<dbReference type="Pfam" id="PF03168">
    <property type="entry name" value="LEA_2"/>
    <property type="match status" value="1"/>
</dbReference>
<evidence type="ECO:0000256" key="6">
    <source>
        <dbReference type="SAM" id="Phobius"/>
    </source>
</evidence>
<keyword evidence="3 6" id="KW-1133">Transmembrane helix</keyword>
<dbReference type="EMBL" id="JAJJMA010173966">
    <property type="protein sequence ID" value="MCL7036970.1"/>
    <property type="molecule type" value="Genomic_DNA"/>
</dbReference>
<dbReference type="PANTHER" id="PTHR31234">
    <property type="entry name" value="LATE EMBRYOGENESIS ABUNDANT (LEA) HYDROXYPROLINE-RICH GLYCOPROTEIN FAMILY"/>
    <property type="match status" value="1"/>
</dbReference>
<feature type="domain" description="Late embryogenesis abundant protein LEA-2 subgroup" evidence="7">
    <location>
        <begin position="117"/>
        <end position="208"/>
    </location>
</feature>
<evidence type="ECO:0000313" key="8">
    <source>
        <dbReference type="EMBL" id="MCL7036970.1"/>
    </source>
</evidence>
<evidence type="ECO:0000256" key="1">
    <source>
        <dbReference type="ARBA" id="ARBA00004167"/>
    </source>
</evidence>
<evidence type="ECO:0000259" key="7">
    <source>
        <dbReference type="Pfam" id="PF03168"/>
    </source>
</evidence>
<organism evidence="8 9">
    <name type="scientific">Papaver nudicaule</name>
    <name type="common">Iceland poppy</name>
    <dbReference type="NCBI Taxonomy" id="74823"/>
    <lineage>
        <taxon>Eukaryota</taxon>
        <taxon>Viridiplantae</taxon>
        <taxon>Streptophyta</taxon>
        <taxon>Embryophyta</taxon>
        <taxon>Tracheophyta</taxon>
        <taxon>Spermatophyta</taxon>
        <taxon>Magnoliopsida</taxon>
        <taxon>Ranunculales</taxon>
        <taxon>Papaveraceae</taxon>
        <taxon>Papaveroideae</taxon>
        <taxon>Papaver</taxon>
    </lineage>
</organism>
<evidence type="ECO:0000256" key="3">
    <source>
        <dbReference type="ARBA" id="ARBA00022989"/>
    </source>
</evidence>
<keyword evidence="4 6" id="KW-0472">Membrane</keyword>
<dbReference type="Proteomes" id="UP001177140">
    <property type="component" value="Unassembled WGS sequence"/>
</dbReference>
<dbReference type="AlphaFoldDB" id="A0AA41SL62"/>
<evidence type="ECO:0000256" key="4">
    <source>
        <dbReference type="ARBA" id="ARBA00023136"/>
    </source>
</evidence>
<dbReference type="PANTHER" id="PTHR31234:SF35">
    <property type="entry name" value="LATE EMBRYOGENESIS ABUNDANT (LEA) HYDROXYPROLINE-RICH GLYCOPROTEIN FAMILY"/>
    <property type="match status" value="1"/>
</dbReference>
<keyword evidence="9" id="KW-1185">Reference proteome</keyword>
<protein>
    <recommendedName>
        <fullName evidence="7">Late embryogenesis abundant protein LEA-2 subgroup domain-containing protein</fullName>
    </recommendedName>
</protein>
<dbReference type="GO" id="GO:0005886">
    <property type="term" value="C:plasma membrane"/>
    <property type="evidence" value="ECO:0007669"/>
    <property type="project" value="TreeGrafter"/>
</dbReference>
<dbReference type="GO" id="GO:0098542">
    <property type="term" value="P:defense response to other organism"/>
    <property type="evidence" value="ECO:0007669"/>
    <property type="project" value="InterPro"/>
</dbReference>
<evidence type="ECO:0000256" key="2">
    <source>
        <dbReference type="ARBA" id="ARBA00022692"/>
    </source>
</evidence>
<gene>
    <name evidence="8" type="ORF">MKW94_005309</name>
</gene>
<comment type="caution">
    <text evidence="8">The sequence shown here is derived from an EMBL/GenBank/DDBJ whole genome shotgun (WGS) entry which is preliminary data.</text>
</comment>
<dbReference type="InterPro" id="IPR004864">
    <property type="entry name" value="LEA_2"/>
</dbReference>
<reference evidence="8" key="1">
    <citation type="submission" date="2022-03" db="EMBL/GenBank/DDBJ databases">
        <title>A functionally conserved STORR gene fusion in Papaver species that diverged 16.8 million years ago.</title>
        <authorList>
            <person name="Catania T."/>
        </authorList>
    </citation>
    <scope>NUCLEOTIDE SEQUENCE</scope>
    <source>
        <strain evidence="8">S-191538</strain>
    </source>
</reference>
<sequence>MAQSNPGLKRPPGYLDPSVPKSQVQKKPTSIPRSQIPPSFHPKRKRRSCCCCCCCTIISLILFLLIIFAIFGTLFYFWFQPKLPTFHLHSIKTPTFTVNLTSGGTYLDAVTDVRFETTNPNTKLEFMYDDINVRISYEDTADLGTATVPAFTQGRKNTTVLDFETSVKHLLIDDDIGGRLKNQLHDNNMVVDVEVKTRVGVGVGSLKFGMMDVKVVCENVQVKSNGGGSEPKCKINLLKWINIH</sequence>
<proteinExistence type="predicted"/>
<accession>A0AA41SL62</accession>
<feature type="region of interest" description="Disordered" evidence="5">
    <location>
        <begin position="1"/>
        <end position="46"/>
    </location>
</feature>
<keyword evidence="2 6" id="KW-0812">Transmembrane</keyword>
<name>A0AA41SL62_PAPNU</name>